<dbReference type="EMBL" id="CP045484">
    <property type="protein sequence ID" value="QGR15886.1"/>
    <property type="molecule type" value="Genomic_DNA"/>
</dbReference>
<evidence type="ECO:0000313" key="1">
    <source>
        <dbReference type="EMBL" id="QGR15886.1"/>
    </source>
</evidence>
<evidence type="ECO:0000313" key="2">
    <source>
        <dbReference type="Proteomes" id="UP000427373"/>
    </source>
</evidence>
<name>A0A650CDU0_SULOH</name>
<dbReference type="SUPFAM" id="SSF56300">
    <property type="entry name" value="Metallo-dependent phosphatases"/>
    <property type="match status" value="1"/>
</dbReference>
<dbReference type="KEGG" id="soh:D1869_00790"/>
<reference evidence="1 2" key="1">
    <citation type="submission" date="2019-10" db="EMBL/GenBank/DDBJ databases">
        <title>Genome Sequences from Six Type Strain Members of the Archaeal Family Sulfolobaceae: Acidianus ambivalens, Acidianus infernus, Metallosphaera prunae, Stygiolobus azoricus, Sulfolobus metallicus, and Sulfurisphaera ohwakuensis.</title>
        <authorList>
            <person name="Counts J.A."/>
            <person name="Kelly R.M."/>
        </authorList>
    </citation>
    <scope>NUCLEOTIDE SEQUENCE [LARGE SCALE GENOMIC DNA]</scope>
    <source>
        <strain evidence="1 2">TA-1</strain>
    </source>
</reference>
<proteinExistence type="predicted"/>
<dbReference type="InterPro" id="IPR029052">
    <property type="entry name" value="Metallo-depent_PP-like"/>
</dbReference>
<keyword evidence="2" id="KW-1185">Reference proteome</keyword>
<dbReference type="Gene3D" id="3.60.21.10">
    <property type="match status" value="1"/>
</dbReference>
<protein>
    <recommendedName>
        <fullName evidence="3">Phosphoesterase</fullName>
    </recommendedName>
</protein>
<organism evidence="1 2">
    <name type="scientific">Sulfurisphaera ohwakuensis</name>
    <dbReference type="NCBI Taxonomy" id="69656"/>
    <lineage>
        <taxon>Archaea</taxon>
        <taxon>Thermoproteota</taxon>
        <taxon>Thermoprotei</taxon>
        <taxon>Sulfolobales</taxon>
        <taxon>Sulfolobaceae</taxon>
        <taxon>Sulfurisphaera</taxon>
    </lineage>
</organism>
<dbReference type="Proteomes" id="UP000427373">
    <property type="component" value="Chromosome"/>
</dbReference>
<dbReference type="AlphaFoldDB" id="A0A650CDU0"/>
<accession>A0A650CDU0</accession>
<sequence>MNGIRKIALVTQVPCREDVIDFLNKLEVDLIVGLGDVECPQYIKKYKGILGEMEDITTQKYLRKNGLLIQEGVLDLFISFSYRKVITHFPPRNPRGSQKVLAEILSNIPEIVFHGHLIEQKVYDIGKTKVVSVGSLEKGYYVVYDGREYELKRSSH</sequence>
<dbReference type="OrthoDB" id="50367at2157"/>
<evidence type="ECO:0008006" key="3">
    <source>
        <dbReference type="Google" id="ProtNLM"/>
    </source>
</evidence>
<gene>
    <name evidence="1" type="ORF">D1869_00790</name>
</gene>